<proteinExistence type="predicted"/>
<evidence type="ECO:0000313" key="1">
    <source>
        <dbReference type="EMBL" id="GAA4239026.1"/>
    </source>
</evidence>
<dbReference type="RefSeq" id="WP_344902742.1">
    <property type="nucleotide sequence ID" value="NZ_BAABAS010000020.1"/>
</dbReference>
<comment type="caution">
    <text evidence="1">The sequence shown here is derived from an EMBL/GenBank/DDBJ whole genome shotgun (WGS) entry which is preliminary data.</text>
</comment>
<evidence type="ECO:0000313" key="2">
    <source>
        <dbReference type="Proteomes" id="UP001501710"/>
    </source>
</evidence>
<dbReference type="Proteomes" id="UP001501710">
    <property type="component" value="Unassembled WGS sequence"/>
</dbReference>
<dbReference type="EMBL" id="BAABAS010000020">
    <property type="protein sequence ID" value="GAA4239026.1"/>
    <property type="molecule type" value="Genomic_DNA"/>
</dbReference>
<accession>A0ABP8CGI5</accession>
<organism evidence="1 2">
    <name type="scientific">Actinomadura meridiana</name>
    <dbReference type="NCBI Taxonomy" id="559626"/>
    <lineage>
        <taxon>Bacteria</taxon>
        <taxon>Bacillati</taxon>
        <taxon>Actinomycetota</taxon>
        <taxon>Actinomycetes</taxon>
        <taxon>Streptosporangiales</taxon>
        <taxon>Thermomonosporaceae</taxon>
        <taxon>Actinomadura</taxon>
    </lineage>
</organism>
<dbReference type="SUPFAM" id="SSF50475">
    <property type="entry name" value="FMN-binding split barrel"/>
    <property type="match status" value="1"/>
</dbReference>
<name>A0ABP8CGI5_9ACTN</name>
<evidence type="ECO:0008006" key="3">
    <source>
        <dbReference type="Google" id="ProtNLM"/>
    </source>
</evidence>
<keyword evidence="2" id="KW-1185">Reference proteome</keyword>
<reference evidence="2" key="1">
    <citation type="journal article" date="2019" name="Int. J. Syst. Evol. Microbiol.">
        <title>The Global Catalogue of Microorganisms (GCM) 10K type strain sequencing project: providing services to taxonomists for standard genome sequencing and annotation.</title>
        <authorList>
            <consortium name="The Broad Institute Genomics Platform"/>
            <consortium name="The Broad Institute Genome Sequencing Center for Infectious Disease"/>
            <person name="Wu L."/>
            <person name="Ma J."/>
        </authorList>
    </citation>
    <scope>NUCLEOTIDE SEQUENCE [LARGE SCALE GENOMIC DNA]</scope>
    <source>
        <strain evidence="2">JCM 17440</strain>
    </source>
</reference>
<dbReference type="InterPro" id="IPR012349">
    <property type="entry name" value="Split_barrel_FMN-bd"/>
</dbReference>
<gene>
    <name evidence="1" type="ORF">GCM10022254_57430</name>
</gene>
<protein>
    <recommendedName>
        <fullName evidence="3">Nitroreductase family deazaflavin-dependent oxidoreductase</fullName>
    </recommendedName>
</protein>
<dbReference type="Gene3D" id="2.30.110.10">
    <property type="entry name" value="Electron Transport, Fmn-binding Protein, Chain A"/>
    <property type="match status" value="1"/>
</dbReference>
<sequence>MDDAPAPAPAPADRLAAAQAMIEQLRAQEPPPYQEGQPVPRVIDVVGRRSGMPRPFGVNVTTVDGHLYVCSSTRARDWVRNLLAAERCRIERDAPGGNDTERRPVLVEGDQAARVLAIYLSASGHHDPELPFAPDAPIEEIKRHVHHTAVLRLDPPQ</sequence>